<feature type="non-terminal residue" evidence="1">
    <location>
        <position position="1"/>
    </location>
</feature>
<organism evidence="1 2">
    <name type="scientific">Colletotrichum scovillei</name>
    <dbReference type="NCBI Taxonomy" id="1209932"/>
    <lineage>
        <taxon>Eukaryota</taxon>
        <taxon>Fungi</taxon>
        <taxon>Dikarya</taxon>
        <taxon>Ascomycota</taxon>
        <taxon>Pezizomycotina</taxon>
        <taxon>Sordariomycetes</taxon>
        <taxon>Hypocreomycetidae</taxon>
        <taxon>Glomerellales</taxon>
        <taxon>Glomerellaceae</taxon>
        <taxon>Colletotrichum</taxon>
        <taxon>Colletotrichum acutatum species complex</taxon>
    </lineage>
</organism>
<sequence length="31" mass="3430">MVGNRPKWGPDESYASSDGARLVAKNIAYEF</sequence>
<keyword evidence="2" id="KW-1185">Reference proteome</keyword>
<comment type="caution">
    <text evidence="1">The sequence shown here is derived from an EMBL/GenBank/DDBJ whole genome shotgun (WGS) entry which is preliminary data.</text>
</comment>
<reference evidence="1" key="1">
    <citation type="submission" date="2021-05" db="EMBL/GenBank/DDBJ databases">
        <title>Comparative genomics of three Colletotrichum scovillei strains and genetic complementation revealed genes involved fungal growth and virulence on chili pepper.</title>
        <authorList>
            <person name="Hsieh D.-K."/>
            <person name="Chuang S.-C."/>
            <person name="Chen C.-Y."/>
            <person name="Chao Y.-T."/>
            <person name="Lu M.-Y.J."/>
            <person name="Lee M.-H."/>
            <person name="Shih M.-C."/>
        </authorList>
    </citation>
    <scope>NUCLEOTIDE SEQUENCE</scope>
    <source>
        <strain evidence="1">Coll-153</strain>
    </source>
</reference>
<gene>
    <name evidence="1" type="ORF">JMJ77_005063</name>
</gene>
<evidence type="ECO:0000313" key="2">
    <source>
        <dbReference type="Proteomes" id="UP000699042"/>
    </source>
</evidence>
<name>A0A9P7RGB7_9PEZI</name>
<proteinExistence type="predicted"/>
<evidence type="ECO:0000313" key="1">
    <source>
        <dbReference type="EMBL" id="KAG7057681.1"/>
    </source>
</evidence>
<accession>A0A9P7RGB7</accession>
<dbReference type="AlphaFoldDB" id="A0A9P7RGB7"/>
<dbReference type="EMBL" id="JAESDN010000001">
    <property type="protein sequence ID" value="KAG7057681.1"/>
    <property type="molecule type" value="Genomic_DNA"/>
</dbReference>
<protein>
    <submittedName>
        <fullName evidence="1">Uncharacterized protein</fullName>
    </submittedName>
</protein>
<dbReference type="Proteomes" id="UP000699042">
    <property type="component" value="Unassembled WGS sequence"/>
</dbReference>